<dbReference type="PANTHER" id="PTHR21485">
    <property type="entry name" value="HAD SUPERFAMILY MEMBERS CMAS AND KDSC"/>
    <property type="match status" value="1"/>
</dbReference>
<evidence type="ECO:0000256" key="4">
    <source>
        <dbReference type="ARBA" id="ARBA00012491"/>
    </source>
</evidence>
<dbReference type="SUPFAM" id="SSF53448">
    <property type="entry name" value="Nucleotide-diphospho-sugar transferases"/>
    <property type="match status" value="1"/>
</dbReference>
<accession>A0ABM6HWB6</accession>
<dbReference type="SUPFAM" id="SSF56784">
    <property type="entry name" value="HAD-like"/>
    <property type="match status" value="1"/>
</dbReference>
<comment type="similarity">
    <text evidence="3">Belongs to the CMP-NeuNAc synthase family.</text>
</comment>
<dbReference type="Pfam" id="PF08282">
    <property type="entry name" value="Hydrolase_3"/>
    <property type="match status" value="1"/>
</dbReference>
<reference evidence="5 6" key="1">
    <citation type="submission" date="2017-02" db="EMBL/GenBank/DDBJ databases">
        <authorList>
            <person name="Jeong S."/>
        </authorList>
    </citation>
    <scope>NUCLEOTIDE SEQUENCE [LARGE SCALE GENOMIC DNA]</scope>
    <source>
        <strain evidence="5 6">RMAR6-6</strain>
    </source>
</reference>
<dbReference type="EMBL" id="CP019630">
    <property type="protein sequence ID" value="AQQ02345.1"/>
    <property type="molecule type" value="Genomic_DNA"/>
</dbReference>
<dbReference type="Proteomes" id="UP000188174">
    <property type="component" value="Chromosome"/>
</dbReference>
<evidence type="ECO:0000256" key="3">
    <source>
        <dbReference type="ARBA" id="ARBA00010726"/>
    </source>
</evidence>
<sequence>MVEQKMKIVAAIPARGGSVGLPGKNIRPLNGIPLVGRTVRAARGSRFVSEVFVSSDSAEILTVGEKYGAKSVLRPTELSGPTASSESALIHLLQNEPSLVSEPPDILVFLQCTAPFTQAHHVDHVVEALLAKNATSAISVVDDHGFYWEVGPSGEGVGLNHDPSKQRVRRQDISARYRENGAVYAMRVPEFLEAGNRYCGKTILVPVDSTWIEIDTSQDWDMAEAFIRSEPFTGFLTETETQPLRAVVTAFAGVHTDNTVFVNRDGTESIVCNRYDEIGLDRLLGRGMMLLMLDREEDSLAVQRARKLAMDYKHHLFDKMETLSDWRTKKGLEWSEIAYIGADIADLDCMKACGLSIAPRNAPAEVKATATVVLESAGGAGVLNEVSELLIARGMIAN</sequence>
<dbReference type="Gene3D" id="3.90.550.10">
    <property type="entry name" value="Spore Coat Polysaccharide Biosynthesis Protein SpsA, Chain A"/>
    <property type="match status" value="1"/>
</dbReference>
<organism evidence="5 6">
    <name type="scientific">Roseibium algicola</name>
    <dbReference type="NCBI Taxonomy" id="2857014"/>
    <lineage>
        <taxon>Bacteria</taxon>
        <taxon>Pseudomonadati</taxon>
        <taxon>Pseudomonadota</taxon>
        <taxon>Alphaproteobacteria</taxon>
        <taxon>Hyphomicrobiales</taxon>
        <taxon>Stappiaceae</taxon>
        <taxon>Roseibium</taxon>
    </lineage>
</organism>
<dbReference type="Gene3D" id="3.40.50.1000">
    <property type="entry name" value="HAD superfamily/HAD-like"/>
    <property type="match status" value="1"/>
</dbReference>
<dbReference type="InterPro" id="IPR036412">
    <property type="entry name" value="HAD-like_sf"/>
</dbReference>
<proteinExistence type="inferred from homology"/>
<keyword evidence="6" id="KW-1185">Reference proteome</keyword>
<evidence type="ECO:0000313" key="5">
    <source>
        <dbReference type="EMBL" id="AQQ02345.1"/>
    </source>
</evidence>
<dbReference type="InterPro" id="IPR003329">
    <property type="entry name" value="Cytidylyl_trans"/>
</dbReference>
<evidence type="ECO:0000313" key="6">
    <source>
        <dbReference type="Proteomes" id="UP000188174"/>
    </source>
</evidence>
<protein>
    <recommendedName>
        <fullName evidence="4">N-acylneuraminate cytidylyltransferase</fullName>
        <ecNumber evidence="4">2.7.7.43</ecNumber>
    </recommendedName>
</protein>
<dbReference type="CDD" id="cd02513">
    <property type="entry name" value="CMP-NeuAc_Synthase"/>
    <property type="match status" value="1"/>
</dbReference>
<gene>
    <name evidence="5" type="ORF">B0E33_01040</name>
</gene>
<comment type="catalytic activity">
    <reaction evidence="1">
        <text>an N-acylneuraminate + CTP = a CMP-N-acyl-beta-neuraminate + diphosphate</text>
        <dbReference type="Rhea" id="RHEA:11344"/>
        <dbReference type="ChEBI" id="CHEBI:33019"/>
        <dbReference type="ChEBI" id="CHEBI:37563"/>
        <dbReference type="ChEBI" id="CHEBI:60073"/>
        <dbReference type="ChEBI" id="CHEBI:68671"/>
        <dbReference type="EC" id="2.7.7.43"/>
    </reaction>
</comment>
<dbReference type="PANTHER" id="PTHR21485:SF3">
    <property type="entry name" value="N-ACYLNEURAMINATE CYTIDYLYLTRANSFERASE"/>
    <property type="match status" value="1"/>
</dbReference>
<dbReference type="EC" id="2.7.7.43" evidence="4"/>
<comment type="pathway">
    <text evidence="2">Amino-sugar metabolism; N-acetylneuraminate metabolism.</text>
</comment>
<dbReference type="InterPro" id="IPR023214">
    <property type="entry name" value="HAD_sf"/>
</dbReference>
<evidence type="ECO:0000256" key="1">
    <source>
        <dbReference type="ARBA" id="ARBA00001862"/>
    </source>
</evidence>
<evidence type="ECO:0000256" key="2">
    <source>
        <dbReference type="ARBA" id="ARBA00005141"/>
    </source>
</evidence>
<dbReference type="Pfam" id="PF02348">
    <property type="entry name" value="CTP_transf_3"/>
    <property type="match status" value="1"/>
</dbReference>
<dbReference type="InterPro" id="IPR029044">
    <property type="entry name" value="Nucleotide-diphossugar_trans"/>
</dbReference>
<dbReference type="InterPro" id="IPR050793">
    <property type="entry name" value="CMP-NeuNAc_synthase"/>
</dbReference>
<name>A0ABM6HWB6_9HYPH</name>